<sequence>MVVTASPCPECGQPQIVTEQGLSLIARCSGCGWMVATTNPNHPIIDRTPYTLRARPGELATANAIARLAVALGIGVKRARDLIVQDLPVAEDVLALEVIRLHGVLTGAGLQVEITPPLRWPLAHRD</sequence>
<organism evidence="1 2">
    <name type="scientific">Alcaligenes xylosoxydans xylosoxydans</name>
    <name type="common">Achromobacter xylosoxidans</name>
    <dbReference type="NCBI Taxonomy" id="85698"/>
    <lineage>
        <taxon>Bacteria</taxon>
        <taxon>Pseudomonadati</taxon>
        <taxon>Pseudomonadota</taxon>
        <taxon>Betaproteobacteria</taxon>
        <taxon>Burkholderiales</taxon>
        <taxon>Alcaligenaceae</taxon>
        <taxon>Achromobacter</taxon>
    </lineage>
</organism>
<dbReference type="AlphaFoldDB" id="A0A0X8NWW3"/>
<dbReference type="Proteomes" id="UP000060602">
    <property type="component" value="Chromosome"/>
</dbReference>
<evidence type="ECO:0000313" key="2">
    <source>
        <dbReference type="Proteomes" id="UP000060602"/>
    </source>
</evidence>
<name>A0A0X8NWW3_ALCXX</name>
<dbReference type="EMBL" id="CP014060">
    <property type="protein sequence ID" value="AMG35847.1"/>
    <property type="molecule type" value="Genomic_DNA"/>
</dbReference>
<protein>
    <submittedName>
        <fullName evidence="1">Uncharacterized protein</fullName>
    </submittedName>
</protein>
<dbReference type="RefSeq" id="WP_061071638.1">
    <property type="nucleotide sequence ID" value="NZ_CP014060.2"/>
</dbReference>
<gene>
    <name evidence="1" type="ORF">AL504_07240</name>
</gene>
<reference evidence="2" key="1">
    <citation type="submission" date="2015-12" db="EMBL/GenBank/DDBJ databases">
        <title>FDA dAtabase for Regulatory Grade micrObial Sequences (FDA-ARGOS): Supporting development and validation of Infectious Disease Dx tests.</title>
        <authorList>
            <person name="Case J."/>
            <person name="Tallon L."/>
            <person name="Sadzewicz L."/>
            <person name="Sengamalay N."/>
            <person name="Ott S."/>
            <person name="Godinez A."/>
            <person name="Nagaraj S."/>
            <person name="Nadendla S."/>
            <person name="Sichtig H."/>
        </authorList>
    </citation>
    <scope>NUCLEOTIDE SEQUENCE [LARGE SCALE GENOMIC DNA]</scope>
    <source>
        <strain evidence="2">FDAARGOS_147</strain>
    </source>
</reference>
<evidence type="ECO:0000313" key="1">
    <source>
        <dbReference type="EMBL" id="AMG35847.1"/>
    </source>
</evidence>
<accession>A0A0X8NWW3</accession>
<proteinExistence type="predicted"/>